<evidence type="ECO:0000256" key="3">
    <source>
        <dbReference type="ARBA" id="ARBA00022475"/>
    </source>
</evidence>
<evidence type="ECO:0000256" key="8">
    <source>
        <dbReference type="SAM" id="Phobius"/>
    </source>
</evidence>
<keyword evidence="11" id="KW-1185">Reference proteome</keyword>
<name>A0A317FC29_9PROT</name>
<dbReference type="InterPro" id="IPR001750">
    <property type="entry name" value="ND/Mrp_TM"/>
</dbReference>
<evidence type="ECO:0000256" key="1">
    <source>
        <dbReference type="ARBA" id="ARBA00004651"/>
    </source>
</evidence>
<feature type="transmembrane region" description="Helical" evidence="8">
    <location>
        <begin position="360"/>
        <end position="380"/>
    </location>
</feature>
<dbReference type="AlphaFoldDB" id="A0A317FC29"/>
<feature type="transmembrane region" description="Helical" evidence="8">
    <location>
        <begin position="228"/>
        <end position="250"/>
    </location>
</feature>
<keyword evidence="6 8" id="KW-0472">Membrane</keyword>
<dbReference type="InterPro" id="IPR003918">
    <property type="entry name" value="NADH_UbQ_OxRdtase"/>
</dbReference>
<protein>
    <submittedName>
        <fullName evidence="10">NADH-quinone oxidoreductase subunit J</fullName>
    </submittedName>
</protein>
<dbReference type="PANTHER" id="PTHR42703:SF1">
    <property type="entry name" value="NA(+)_H(+) ANTIPORTER SUBUNIT D1"/>
    <property type="match status" value="1"/>
</dbReference>
<feature type="transmembrane region" description="Helical" evidence="8">
    <location>
        <begin position="122"/>
        <end position="140"/>
    </location>
</feature>
<feature type="transmembrane region" description="Helical" evidence="8">
    <location>
        <begin position="193"/>
        <end position="216"/>
    </location>
</feature>
<feature type="transmembrane region" description="Helical" evidence="8">
    <location>
        <begin position="329"/>
        <end position="348"/>
    </location>
</feature>
<evidence type="ECO:0000259" key="9">
    <source>
        <dbReference type="Pfam" id="PF00361"/>
    </source>
</evidence>
<proteinExistence type="inferred from homology"/>
<feature type="transmembrane region" description="Helical" evidence="8">
    <location>
        <begin position="400"/>
        <end position="422"/>
    </location>
</feature>
<feature type="domain" description="NADH:quinone oxidoreductase/Mrp antiporter transmembrane" evidence="9">
    <location>
        <begin position="117"/>
        <end position="412"/>
    </location>
</feature>
<dbReference type="Proteomes" id="UP000245765">
    <property type="component" value="Unassembled WGS sequence"/>
</dbReference>
<evidence type="ECO:0000313" key="11">
    <source>
        <dbReference type="Proteomes" id="UP000245765"/>
    </source>
</evidence>
<comment type="similarity">
    <text evidence="2">Belongs to the CPA3 antiporters (TC 2.A.63) subunit D family.</text>
</comment>
<dbReference type="GO" id="GO:0042773">
    <property type="term" value="P:ATP synthesis coupled electron transport"/>
    <property type="evidence" value="ECO:0007669"/>
    <property type="project" value="InterPro"/>
</dbReference>
<accession>A0A317FC29</accession>
<comment type="subcellular location">
    <subcellularLocation>
        <location evidence="1">Cell membrane</location>
        <topology evidence="1">Multi-pass membrane protein</topology>
    </subcellularLocation>
    <subcellularLocation>
        <location evidence="7">Membrane</location>
        <topology evidence="7">Multi-pass membrane protein</topology>
    </subcellularLocation>
</comment>
<keyword evidence="5 8" id="KW-1133">Transmembrane helix</keyword>
<feature type="transmembrane region" description="Helical" evidence="8">
    <location>
        <begin position="256"/>
        <end position="279"/>
    </location>
</feature>
<dbReference type="Pfam" id="PF00361">
    <property type="entry name" value="Proton_antipo_M"/>
    <property type="match status" value="1"/>
</dbReference>
<dbReference type="OrthoDB" id="9768329at2"/>
<keyword evidence="3" id="KW-1003">Cell membrane</keyword>
<dbReference type="GO" id="GO:0008137">
    <property type="term" value="F:NADH dehydrogenase (ubiquinone) activity"/>
    <property type="evidence" value="ECO:0007669"/>
    <property type="project" value="InterPro"/>
</dbReference>
<feature type="transmembrane region" description="Helical" evidence="8">
    <location>
        <begin position="286"/>
        <end position="309"/>
    </location>
</feature>
<feature type="transmembrane region" description="Helical" evidence="8">
    <location>
        <begin position="61"/>
        <end position="84"/>
    </location>
</feature>
<dbReference type="GO" id="GO:0005886">
    <property type="term" value="C:plasma membrane"/>
    <property type="evidence" value="ECO:0007669"/>
    <property type="project" value="UniProtKB-SubCell"/>
</dbReference>
<evidence type="ECO:0000313" key="10">
    <source>
        <dbReference type="EMBL" id="PWS35992.1"/>
    </source>
</evidence>
<dbReference type="PANTHER" id="PTHR42703">
    <property type="entry name" value="NADH DEHYDROGENASE"/>
    <property type="match status" value="1"/>
</dbReference>
<evidence type="ECO:0000256" key="6">
    <source>
        <dbReference type="ARBA" id="ARBA00023136"/>
    </source>
</evidence>
<dbReference type="PRINTS" id="PR01437">
    <property type="entry name" value="NUOXDRDTASE4"/>
</dbReference>
<feature type="transmembrane region" description="Helical" evidence="8">
    <location>
        <begin position="443"/>
        <end position="460"/>
    </location>
</feature>
<reference evidence="11" key="1">
    <citation type="submission" date="2018-05" db="EMBL/GenBank/DDBJ databases">
        <authorList>
            <person name="Du Z."/>
            <person name="Wang X."/>
        </authorList>
    </citation>
    <scope>NUCLEOTIDE SEQUENCE [LARGE SCALE GENOMIC DNA]</scope>
    <source>
        <strain evidence="11">CQN31</strain>
    </source>
</reference>
<evidence type="ECO:0000256" key="4">
    <source>
        <dbReference type="ARBA" id="ARBA00022692"/>
    </source>
</evidence>
<feature type="transmembrane region" description="Helical" evidence="8">
    <location>
        <begin position="152"/>
        <end position="173"/>
    </location>
</feature>
<evidence type="ECO:0000256" key="7">
    <source>
        <dbReference type="RuleBase" id="RU000320"/>
    </source>
</evidence>
<evidence type="ECO:0000256" key="2">
    <source>
        <dbReference type="ARBA" id="ARBA00005346"/>
    </source>
</evidence>
<dbReference type="InterPro" id="IPR050586">
    <property type="entry name" value="CPA3_Na-H_Antiporter_D"/>
</dbReference>
<keyword evidence="4 7" id="KW-0812">Transmembrane</keyword>
<organism evidence="10 11">
    <name type="scientific">Falsiroseomonas bella</name>
    <dbReference type="NCBI Taxonomy" id="2184016"/>
    <lineage>
        <taxon>Bacteria</taxon>
        <taxon>Pseudomonadati</taxon>
        <taxon>Pseudomonadota</taxon>
        <taxon>Alphaproteobacteria</taxon>
        <taxon>Acetobacterales</taxon>
        <taxon>Roseomonadaceae</taxon>
        <taxon>Falsiroseomonas</taxon>
    </lineage>
</organism>
<evidence type="ECO:0000256" key="5">
    <source>
        <dbReference type="ARBA" id="ARBA00022989"/>
    </source>
</evidence>
<comment type="caution">
    <text evidence="10">The sequence shown here is derived from an EMBL/GenBank/DDBJ whole genome shotgun (WGS) entry which is preliminary data.</text>
</comment>
<sequence length="471" mass="48394">MLLAFVAGGRHAQRIALGALALWLVIAFAIALQVQRGGAPLAYLIGGWQPPLGMALRADGLSAAMLLTGAVVLLAVALFGRAPYATPRGAQETRAAYAYWCFLPALAASLAAAFLGGDLFNLFVALEMLTFTALALACLDGKPSQFKSELRYLLFALIGSVLYLLGAGLLYGAHGTLDIALLAGRTRADAPTLVAGALMTAGLIAKMALFPLHLWLPPAHAGAPAAASALLSGLVVKGAFVLLLRLWFWVLPAPVVLNGGTLLAALGAAAILIGSVVALRQERLKLLVAYSTVAQMGYLFLMFPLLAAGDAETASRAWLGGVLQAVSHALAKAAMFLGAGLIAASLGHDRVAALGGAARVMPITVIAFAMGGLSLMGLPPSGGFGAKWLLLRASVETGQWWWSLVILSGGLLTGGYVYRIVAAALAPPAPGCEARPVPRAQELCVLALALASILLGLVPLKDLGLVRVGAP</sequence>
<dbReference type="EMBL" id="QGNA01000004">
    <property type="protein sequence ID" value="PWS35992.1"/>
    <property type="molecule type" value="Genomic_DNA"/>
</dbReference>
<gene>
    <name evidence="10" type="ORF">DFH01_17360</name>
</gene>
<feature type="transmembrane region" description="Helical" evidence="8">
    <location>
        <begin position="96"/>
        <end position="116"/>
    </location>
</feature>